<evidence type="ECO:0000259" key="5">
    <source>
        <dbReference type="PROSITE" id="PS51017"/>
    </source>
</evidence>
<keyword evidence="2 3" id="KW-0539">Nucleus</keyword>
<dbReference type="PANTHER" id="PTHR31319:SF114">
    <property type="entry name" value="OS12G0262400 PROTEIN"/>
    <property type="match status" value="1"/>
</dbReference>
<feature type="region of interest" description="Disordered" evidence="4">
    <location>
        <begin position="120"/>
        <end position="146"/>
    </location>
</feature>
<feature type="compositionally biased region" description="Pro residues" evidence="4">
    <location>
        <begin position="129"/>
        <end position="140"/>
    </location>
</feature>
<dbReference type="PANTHER" id="PTHR31319">
    <property type="entry name" value="ZINC FINGER PROTEIN CONSTANS-LIKE 4"/>
    <property type="match status" value="1"/>
</dbReference>
<gene>
    <name evidence="6" type="ORF">C4D60_Mb04t37390</name>
</gene>
<dbReference type="EMBL" id="PYDT01000001">
    <property type="protein sequence ID" value="THU74815.1"/>
    <property type="molecule type" value="Genomic_DNA"/>
</dbReference>
<comment type="caution">
    <text evidence="6">The sequence shown here is derived from an EMBL/GenBank/DDBJ whole genome shotgun (WGS) entry which is preliminary data.</text>
</comment>
<dbReference type="GO" id="GO:0009909">
    <property type="term" value="P:regulation of flower development"/>
    <property type="evidence" value="ECO:0007669"/>
    <property type="project" value="InterPro"/>
</dbReference>
<dbReference type="STRING" id="52838.A0A4V4HAB3"/>
<dbReference type="PROSITE" id="PS51017">
    <property type="entry name" value="CCT"/>
    <property type="match status" value="1"/>
</dbReference>
<evidence type="ECO:0000256" key="1">
    <source>
        <dbReference type="ARBA" id="ARBA00004123"/>
    </source>
</evidence>
<dbReference type="Pfam" id="PF06203">
    <property type="entry name" value="CCT"/>
    <property type="match status" value="1"/>
</dbReference>
<dbReference type="GO" id="GO:0003700">
    <property type="term" value="F:DNA-binding transcription factor activity"/>
    <property type="evidence" value="ECO:0007669"/>
    <property type="project" value="TreeGrafter"/>
</dbReference>
<dbReference type="InterPro" id="IPR010402">
    <property type="entry name" value="CCT_domain"/>
</dbReference>
<dbReference type="InterPro" id="IPR045281">
    <property type="entry name" value="CONSTANS-like"/>
</dbReference>
<reference evidence="6 7" key="1">
    <citation type="journal article" date="2019" name="Nat. Plants">
        <title>Genome sequencing of Musa balbisiana reveals subgenome evolution and function divergence in polyploid bananas.</title>
        <authorList>
            <person name="Yao X."/>
        </authorList>
    </citation>
    <scope>NUCLEOTIDE SEQUENCE [LARGE SCALE GENOMIC DNA]</scope>
    <source>
        <strain evidence="7">cv. DH-PKW</strain>
        <tissue evidence="6">Leaves</tissue>
    </source>
</reference>
<sequence length="313" mass="34170">MSGTTVVNPRMSWSGGPHALCPQSSIKMQAHAIVFLCSNPTSAMFHSFFSSSTSSSSSSSSSSYREPSFLPPVFCSAAAPHGLLSDANGCLRPFPSSIPPYTSSPSPYYLHRSSSTHSLPLRHHFPDALNPPPPPPPPLSSSPSSSSCDYFDFNAGPVRRVLSTGDLQGVNALHESYSQEGGAIAGRVGRYSAEERKERIERYRSKRNQRNFHKKITYACRKTLADSRPRVRGRFARNGEMETETEVETETAGASSFGCVGHHNYEQNQSCSVGGDWWSQFQAALATDEEDESCYDEDLLASFADVFAMSNLS</sequence>
<dbReference type="AlphaFoldDB" id="A0A4V4HAB3"/>
<evidence type="ECO:0000256" key="3">
    <source>
        <dbReference type="PROSITE-ProRule" id="PRU00357"/>
    </source>
</evidence>
<dbReference type="Proteomes" id="UP000317650">
    <property type="component" value="Chromosome 4"/>
</dbReference>
<evidence type="ECO:0000313" key="6">
    <source>
        <dbReference type="EMBL" id="THU74815.1"/>
    </source>
</evidence>
<name>A0A4V4HAB3_MUSBA</name>
<protein>
    <recommendedName>
        <fullName evidence="5">CCT domain-containing protein</fullName>
    </recommendedName>
</protein>
<feature type="domain" description="CCT" evidence="5">
    <location>
        <begin position="196"/>
        <end position="238"/>
    </location>
</feature>
<keyword evidence="7" id="KW-1185">Reference proteome</keyword>
<evidence type="ECO:0000313" key="7">
    <source>
        <dbReference type="Proteomes" id="UP000317650"/>
    </source>
</evidence>
<evidence type="ECO:0000256" key="2">
    <source>
        <dbReference type="ARBA" id="ARBA00023242"/>
    </source>
</evidence>
<accession>A0A4V4HAB3</accession>
<evidence type="ECO:0000256" key="4">
    <source>
        <dbReference type="SAM" id="MobiDB-lite"/>
    </source>
</evidence>
<comment type="subcellular location">
    <subcellularLocation>
        <location evidence="1 3">Nucleus</location>
    </subcellularLocation>
</comment>
<proteinExistence type="predicted"/>
<dbReference type="GO" id="GO:0005634">
    <property type="term" value="C:nucleus"/>
    <property type="evidence" value="ECO:0007669"/>
    <property type="project" value="UniProtKB-SubCell"/>
</dbReference>
<organism evidence="6 7">
    <name type="scientific">Musa balbisiana</name>
    <name type="common">Banana</name>
    <dbReference type="NCBI Taxonomy" id="52838"/>
    <lineage>
        <taxon>Eukaryota</taxon>
        <taxon>Viridiplantae</taxon>
        <taxon>Streptophyta</taxon>
        <taxon>Embryophyta</taxon>
        <taxon>Tracheophyta</taxon>
        <taxon>Spermatophyta</taxon>
        <taxon>Magnoliopsida</taxon>
        <taxon>Liliopsida</taxon>
        <taxon>Zingiberales</taxon>
        <taxon>Musaceae</taxon>
        <taxon>Musa</taxon>
    </lineage>
</organism>